<dbReference type="AlphaFoldDB" id="A0A285TL37"/>
<feature type="non-terminal residue" evidence="1">
    <location>
        <position position="1"/>
    </location>
</feature>
<organism evidence="1 2">
    <name type="scientific">Rhodobacter maris</name>
    <dbReference type="NCBI Taxonomy" id="446682"/>
    <lineage>
        <taxon>Bacteria</taxon>
        <taxon>Pseudomonadati</taxon>
        <taxon>Pseudomonadota</taxon>
        <taxon>Alphaproteobacteria</taxon>
        <taxon>Rhodobacterales</taxon>
        <taxon>Rhodobacter group</taxon>
        <taxon>Rhodobacter</taxon>
    </lineage>
</organism>
<evidence type="ECO:0000313" key="2">
    <source>
        <dbReference type="Proteomes" id="UP000219111"/>
    </source>
</evidence>
<gene>
    <name evidence="1" type="ORF">SAMN05877831_12314</name>
</gene>
<sequence>GSYADPYRTNTAISVTWPAAFVSGSTPAVAHALRLGGDSAVNPQARALLLQAAGGPTATGWATLRVQRCSGDATDRPAILSLIAIGRWF</sequence>
<reference evidence="2" key="1">
    <citation type="submission" date="2017-08" db="EMBL/GenBank/DDBJ databases">
        <authorList>
            <person name="Varghese N."/>
            <person name="Submissions S."/>
        </authorList>
    </citation>
    <scope>NUCLEOTIDE SEQUENCE [LARGE SCALE GENOMIC DNA]</scope>
    <source>
        <strain evidence="2">JA276</strain>
    </source>
</reference>
<dbReference type="RefSeq" id="WP_176518693.1">
    <property type="nucleotide sequence ID" value="NZ_OBMT01000023.1"/>
</dbReference>
<protein>
    <submittedName>
        <fullName evidence="1">Uncharacterized protein</fullName>
    </submittedName>
</protein>
<evidence type="ECO:0000313" key="1">
    <source>
        <dbReference type="EMBL" id="SOC21416.1"/>
    </source>
</evidence>
<dbReference type="Proteomes" id="UP000219111">
    <property type="component" value="Unassembled WGS sequence"/>
</dbReference>
<proteinExistence type="predicted"/>
<accession>A0A285TL37</accession>
<keyword evidence="2" id="KW-1185">Reference proteome</keyword>
<name>A0A285TL37_9RHOB</name>
<dbReference type="EMBL" id="OBMT01000023">
    <property type="protein sequence ID" value="SOC21416.1"/>
    <property type="molecule type" value="Genomic_DNA"/>
</dbReference>